<dbReference type="STRING" id="1300344.I598_2587"/>
<dbReference type="AlphaFoldDB" id="A0A168FMB0"/>
<feature type="transmembrane region" description="Helical" evidence="1">
    <location>
        <begin position="41"/>
        <end position="60"/>
    </location>
</feature>
<protein>
    <submittedName>
        <fullName evidence="2">Uncharacterized protein</fullName>
    </submittedName>
</protein>
<sequence length="295" mass="30669">MNDDALLDRLRRAAADVPPSTLDLTAVLRSARRKRTRHRTVVASGCVAAVAGVGAVAPALPGLLPPGPVADVAAAALGPSCPGEIVLDWDRMEIEPVVRATHVAGVDVDGTSRTLGSSRRDDGPTVQASAELPGRVRDAVLRAAREQDEAGIYYDGELFDEVGGRIFPTDEELYSSEPPFAGFVAAEDGGDPGLVPLPAGLGPGVHVAFEEGLRHTATGTARCGGTQHLFRLTYTEPTGGGKIDCRDPVLGIVELAVQAARCPDGVPAHRADGDRLTEAEIADLVTDLELEPAVG</sequence>
<keyword evidence="1" id="KW-0472">Membrane</keyword>
<dbReference type="EMBL" id="CP014209">
    <property type="protein sequence ID" value="ANC32121.1"/>
    <property type="molecule type" value="Genomic_DNA"/>
</dbReference>
<evidence type="ECO:0000313" key="2">
    <source>
        <dbReference type="EMBL" id="ANC32121.1"/>
    </source>
</evidence>
<gene>
    <name evidence="2" type="ORF">I598_2587</name>
</gene>
<reference evidence="2 3" key="1">
    <citation type="submission" date="2016-01" db="EMBL/GenBank/DDBJ databases">
        <title>Complete genome sequence of a soil Actinobacterium, Isoptericola dokdonensis DS-3.</title>
        <authorList>
            <person name="Kwon S.-K."/>
            <person name="Kim J.F."/>
        </authorList>
    </citation>
    <scope>NUCLEOTIDE SEQUENCE [LARGE SCALE GENOMIC DNA]</scope>
    <source>
        <strain evidence="2 3">DS-3</strain>
    </source>
</reference>
<evidence type="ECO:0000256" key="1">
    <source>
        <dbReference type="SAM" id="Phobius"/>
    </source>
</evidence>
<dbReference type="RefSeq" id="WP_068203297.1">
    <property type="nucleotide sequence ID" value="NZ_CP014209.1"/>
</dbReference>
<keyword evidence="1" id="KW-1133">Transmembrane helix</keyword>
<keyword evidence="1" id="KW-0812">Transmembrane</keyword>
<accession>A0A168FMB0</accession>
<dbReference type="KEGG" id="ido:I598_2587"/>
<name>A0A168FMB0_9MICO</name>
<dbReference type="Proteomes" id="UP000076794">
    <property type="component" value="Chromosome"/>
</dbReference>
<organism evidence="2 3">
    <name type="scientific">Isoptericola dokdonensis DS-3</name>
    <dbReference type="NCBI Taxonomy" id="1300344"/>
    <lineage>
        <taxon>Bacteria</taxon>
        <taxon>Bacillati</taxon>
        <taxon>Actinomycetota</taxon>
        <taxon>Actinomycetes</taxon>
        <taxon>Micrococcales</taxon>
        <taxon>Promicromonosporaceae</taxon>
        <taxon>Isoptericola</taxon>
    </lineage>
</organism>
<keyword evidence="3" id="KW-1185">Reference proteome</keyword>
<dbReference type="PATRIC" id="fig|1300344.3.peg.2598"/>
<evidence type="ECO:0000313" key="3">
    <source>
        <dbReference type="Proteomes" id="UP000076794"/>
    </source>
</evidence>
<proteinExistence type="predicted"/>